<keyword evidence="7" id="KW-1185">Reference proteome</keyword>
<comment type="similarity">
    <text evidence="2">Belongs to the fimbrial protein family.</text>
</comment>
<accession>A0A6J4ZVC3</accession>
<keyword evidence="4" id="KW-0281">Fimbrium</keyword>
<evidence type="ECO:0000256" key="5">
    <source>
        <dbReference type="SAM" id="SignalP"/>
    </source>
</evidence>
<dbReference type="GO" id="GO:0009289">
    <property type="term" value="C:pilus"/>
    <property type="evidence" value="ECO:0007669"/>
    <property type="project" value="UniProtKB-SubCell"/>
</dbReference>
<dbReference type="PANTHER" id="PTHR33420">
    <property type="entry name" value="FIMBRIAL SUBUNIT ELFA-RELATED"/>
    <property type="match status" value="1"/>
</dbReference>
<dbReference type="GeneID" id="92898183"/>
<feature type="chain" id="PRO_5026737125" evidence="5">
    <location>
        <begin position="24"/>
        <end position="178"/>
    </location>
</feature>
<dbReference type="InterPro" id="IPR008966">
    <property type="entry name" value="Adhesion_dom_sf"/>
</dbReference>
<dbReference type="EMBL" id="CADIJR010000017">
    <property type="protein sequence ID" value="CAB3644419.1"/>
    <property type="molecule type" value="Genomic_DNA"/>
</dbReference>
<dbReference type="Pfam" id="PF16970">
    <property type="entry name" value="FimA"/>
    <property type="match status" value="1"/>
</dbReference>
<organism evidence="6 7">
    <name type="scientific">Achromobacter insuavis</name>
    <dbReference type="NCBI Taxonomy" id="1287735"/>
    <lineage>
        <taxon>Bacteria</taxon>
        <taxon>Pseudomonadati</taxon>
        <taxon>Pseudomonadota</taxon>
        <taxon>Betaproteobacteria</taxon>
        <taxon>Burkholderiales</taxon>
        <taxon>Alcaligenaceae</taxon>
        <taxon>Achromobacter</taxon>
    </lineage>
</organism>
<keyword evidence="3 5" id="KW-0732">Signal</keyword>
<dbReference type="InterPro" id="IPR050263">
    <property type="entry name" value="Bact_Fimbrial_Adh_Pro"/>
</dbReference>
<evidence type="ECO:0000313" key="7">
    <source>
        <dbReference type="Proteomes" id="UP000507979"/>
    </source>
</evidence>
<dbReference type="AlphaFoldDB" id="A0A6J4ZVC3"/>
<gene>
    <name evidence="6" type="primary">smf-1</name>
    <name evidence="6" type="ORF">LMG26845_02325</name>
</gene>
<dbReference type="GO" id="GO:0043709">
    <property type="term" value="P:cell adhesion involved in single-species biofilm formation"/>
    <property type="evidence" value="ECO:0007669"/>
    <property type="project" value="TreeGrafter"/>
</dbReference>
<proteinExistence type="inferred from homology"/>
<dbReference type="Gene3D" id="2.60.40.1090">
    <property type="entry name" value="Fimbrial-type adhesion domain"/>
    <property type="match status" value="1"/>
</dbReference>
<sequence length="178" mass="17799">MKTSLYSALFLAVGALASQSAFAVDGTITFNGSITDTTCKINGQDNGDFTVTLPSVSKTRLANPGATAGPTAFSISLTNCTGSATKVSTYFEPGSTVRPNGNLKNTAAGGAANVEVQLLNKGDNTPIVVGAAAAAQNSAPVNLTGGSATLSYVAQYFAAGAVDAGPVTTTVTYTLAYQ</sequence>
<evidence type="ECO:0000256" key="4">
    <source>
        <dbReference type="ARBA" id="ARBA00023263"/>
    </source>
</evidence>
<reference evidence="6 7" key="1">
    <citation type="submission" date="2020-04" db="EMBL/GenBank/DDBJ databases">
        <authorList>
            <person name="De Canck E."/>
        </authorList>
    </citation>
    <scope>NUCLEOTIDE SEQUENCE [LARGE SCALE GENOMIC DNA]</scope>
    <source>
        <strain evidence="6 7">LMG 26845</strain>
    </source>
</reference>
<name>A0A6J4ZVC3_9BURK</name>
<dbReference type="RefSeq" id="WP_054428898.1">
    <property type="nucleotide sequence ID" value="NZ_CADIJR010000017.1"/>
</dbReference>
<dbReference type="InterPro" id="IPR039458">
    <property type="entry name" value="FimA-like"/>
</dbReference>
<evidence type="ECO:0000256" key="2">
    <source>
        <dbReference type="ARBA" id="ARBA00006671"/>
    </source>
</evidence>
<protein>
    <submittedName>
        <fullName evidence="6">Major fimbrial subunit SMF-1</fullName>
    </submittedName>
</protein>
<evidence type="ECO:0000256" key="1">
    <source>
        <dbReference type="ARBA" id="ARBA00004561"/>
    </source>
</evidence>
<dbReference type="PANTHER" id="PTHR33420:SF3">
    <property type="entry name" value="FIMBRIAL SUBUNIT ELFA"/>
    <property type="match status" value="1"/>
</dbReference>
<comment type="subcellular location">
    <subcellularLocation>
        <location evidence="1">Fimbrium</location>
    </subcellularLocation>
</comment>
<feature type="signal peptide" evidence="5">
    <location>
        <begin position="1"/>
        <end position="23"/>
    </location>
</feature>
<dbReference type="SUPFAM" id="SSF49401">
    <property type="entry name" value="Bacterial adhesins"/>
    <property type="match status" value="1"/>
</dbReference>
<evidence type="ECO:0000313" key="6">
    <source>
        <dbReference type="EMBL" id="CAB3644419.1"/>
    </source>
</evidence>
<dbReference type="Proteomes" id="UP000507979">
    <property type="component" value="Unassembled WGS sequence"/>
</dbReference>
<dbReference type="InterPro" id="IPR036937">
    <property type="entry name" value="Adhesion_dom_fimbrial_sf"/>
</dbReference>
<evidence type="ECO:0000256" key="3">
    <source>
        <dbReference type="ARBA" id="ARBA00022729"/>
    </source>
</evidence>